<dbReference type="Proteomes" id="UP000326799">
    <property type="component" value="Unassembled WGS sequence"/>
</dbReference>
<protein>
    <recommendedName>
        <fullName evidence="5">Apple domain-containing protein</fullName>
    </recommendedName>
</protein>
<gene>
    <name evidence="3" type="ORF">BDV33DRAFT_210300</name>
</gene>
<evidence type="ECO:0000313" key="4">
    <source>
        <dbReference type="Proteomes" id="UP000326799"/>
    </source>
</evidence>
<evidence type="ECO:0008006" key="5">
    <source>
        <dbReference type="Google" id="ProtNLM"/>
    </source>
</evidence>
<sequence>MHDSVLWASLASLLCFNYHVSADYANDYSRLCPGNNPVKVGTEEYTVSCDRTLAPSLPVQKLAHIQDPTPEECAQACEQDRSNCFSMIWSDNACFQSSDPNDTQFKFVGGVVLTPPAVSGKTPEQWQQEVDDCTALKTQVEQERANFKSEAEQCHIEKGVCDTKEETCSREKGICENDRNQYVKDKKKAELERDDYKKKLEAELLKQSPPAWGPNKLNPDYFQCLRANDGKTITVGGKRYRIVYEISCDRTLAPSLPVKKLAYIRDPTPEECARVCEQDRSNCFGMIWSENACFQSSDPNDTQFKFVGGVVLTPPPVSRKTPEQWQQEVEDCEAKRDEYKTKLADEISGHAQKIKQMEKDYCLFPSEMRNRGRTYDSWKHSK</sequence>
<keyword evidence="4" id="KW-1185">Reference proteome</keyword>
<feature type="signal peptide" evidence="2">
    <location>
        <begin position="1"/>
        <end position="22"/>
    </location>
</feature>
<accession>A0A5N6E971</accession>
<dbReference type="EMBL" id="ML733633">
    <property type="protein sequence ID" value="KAB8213344.1"/>
    <property type="molecule type" value="Genomic_DNA"/>
</dbReference>
<name>A0A5N6E971_9EURO</name>
<organism evidence="3 4">
    <name type="scientific">Aspergillus novoparasiticus</name>
    <dbReference type="NCBI Taxonomy" id="986946"/>
    <lineage>
        <taxon>Eukaryota</taxon>
        <taxon>Fungi</taxon>
        <taxon>Dikarya</taxon>
        <taxon>Ascomycota</taxon>
        <taxon>Pezizomycotina</taxon>
        <taxon>Eurotiomycetes</taxon>
        <taxon>Eurotiomycetidae</taxon>
        <taxon>Eurotiales</taxon>
        <taxon>Aspergillaceae</taxon>
        <taxon>Aspergillus</taxon>
        <taxon>Aspergillus subgen. Circumdati</taxon>
    </lineage>
</organism>
<keyword evidence="1" id="KW-0175">Coiled coil</keyword>
<evidence type="ECO:0000256" key="2">
    <source>
        <dbReference type="SAM" id="SignalP"/>
    </source>
</evidence>
<dbReference type="AlphaFoldDB" id="A0A5N6E971"/>
<evidence type="ECO:0000313" key="3">
    <source>
        <dbReference type="EMBL" id="KAB8213344.1"/>
    </source>
</evidence>
<evidence type="ECO:0000256" key="1">
    <source>
        <dbReference type="SAM" id="Coils"/>
    </source>
</evidence>
<proteinExistence type="predicted"/>
<feature type="chain" id="PRO_5024920580" description="Apple domain-containing protein" evidence="2">
    <location>
        <begin position="23"/>
        <end position="382"/>
    </location>
</feature>
<feature type="coiled-coil region" evidence="1">
    <location>
        <begin position="179"/>
        <end position="206"/>
    </location>
</feature>
<reference evidence="3 4" key="1">
    <citation type="submission" date="2019-04" db="EMBL/GenBank/DDBJ databases">
        <title>Fungal friends and foes A comparative genomics study of 23 Aspergillus species from section Flavi.</title>
        <authorList>
            <consortium name="DOE Joint Genome Institute"/>
            <person name="Kjaerbolling I."/>
            <person name="Vesth T.C."/>
            <person name="Frisvad J.C."/>
            <person name="Nybo J.L."/>
            <person name="Theobald S."/>
            <person name="Kildgaard S."/>
            <person name="Petersen T.I."/>
            <person name="Kuo A."/>
            <person name="Sato A."/>
            <person name="Lyhne E.K."/>
            <person name="Kogle M.E."/>
            <person name="Wiebenga A."/>
            <person name="Kun R.S."/>
            <person name="Lubbers R.J."/>
            <person name="Makela M.R."/>
            <person name="Barry K."/>
            <person name="Chovatia M."/>
            <person name="Clum A."/>
            <person name="Daum C."/>
            <person name="Haridas S."/>
            <person name="He G."/>
            <person name="LaButti K."/>
            <person name="Lipzen A."/>
            <person name="Mondo S."/>
            <person name="Pangilinan J."/>
            <person name="Riley R."/>
            <person name="Salamov A."/>
            <person name="Simmons B.A."/>
            <person name="Magnuson J.K."/>
            <person name="Henrissat B."/>
            <person name="Mortensen U.H."/>
            <person name="Larsen T.O."/>
            <person name="De vries R.P."/>
            <person name="Grigoriev I.V."/>
            <person name="Machida M."/>
            <person name="Baker S.E."/>
            <person name="Andersen M.R."/>
        </authorList>
    </citation>
    <scope>NUCLEOTIDE SEQUENCE [LARGE SCALE GENOMIC DNA]</scope>
    <source>
        <strain evidence="3 4">CBS 126849</strain>
    </source>
</reference>
<keyword evidence="2" id="KW-0732">Signal</keyword>